<evidence type="ECO:0000313" key="2">
    <source>
        <dbReference type="Proteomes" id="UP000887159"/>
    </source>
</evidence>
<sequence>MGHGSKLRGLSPLALMKLYSALGSHKHMNTTHAATVSSGFLFMDGNTCLHSARLVDQFLESEDIRWMDWSARSTDLNHAQHSRFAFENMTANRLLPTITIHDLN</sequence>
<organism evidence="1 2">
    <name type="scientific">Trichonephila clavipes</name>
    <name type="common">Golden silk orbweaver</name>
    <name type="synonym">Nephila clavipes</name>
    <dbReference type="NCBI Taxonomy" id="2585209"/>
    <lineage>
        <taxon>Eukaryota</taxon>
        <taxon>Metazoa</taxon>
        <taxon>Ecdysozoa</taxon>
        <taxon>Arthropoda</taxon>
        <taxon>Chelicerata</taxon>
        <taxon>Arachnida</taxon>
        <taxon>Araneae</taxon>
        <taxon>Araneomorphae</taxon>
        <taxon>Entelegynae</taxon>
        <taxon>Araneoidea</taxon>
        <taxon>Nephilidae</taxon>
        <taxon>Trichonephila</taxon>
    </lineage>
</organism>
<proteinExistence type="predicted"/>
<protein>
    <submittedName>
        <fullName evidence="1">Uncharacterized protein</fullName>
    </submittedName>
</protein>
<dbReference type="GO" id="GO:0003676">
    <property type="term" value="F:nucleic acid binding"/>
    <property type="evidence" value="ECO:0007669"/>
    <property type="project" value="InterPro"/>
</dbReference>
<reference evidence="1" key="1">
    <citation type="submission" date="2020-08" db="EMBL/GenBank/DDBJ databases">
        <title>Multicomponent nature underlies the extraordinary mechanical properties of spider dragline silk.</title>
        <authorList>
            <person name="Kono N."/>
            <person name="Nakamura H."/>
            <person name="Mori M."/>
            <person name="Yoshida Y."/>
            <person name="Ohtoshi R."/>
            <person name="Malay A.D."/>
            <person name="Moran D.A.P."/>
            <person name="Tomita M."/>
            <person name="Numata K."/>
            <person name="Arakawa K."/>
        </authorList>
    </citation>
    <scope>NUCLEOTIDE SEQUENCE</scope>
</reference>
<dbReference type="EMBL" id="BMAU01021225">
    <property type="protein sequence ID" value="GFY01185.1"/>
    <property type="molecule type" value="Genomic_DNA"/>
</dbReference>
<comment type="caution">
    <text evidence="1">The sequence shown here is derived from an EMBL/GenBank/DDBJ whole genome shotgun (WGS) entry which is preliminary data.</text>
</comment>
<dbReference type="Proteomes" id="UP000887159">
    <property type="component" value="Unassembled WGS sequence"/>
</dbReference>
<dbReference type="InterPro" id="IPR036397">
    <property type="entry name" value="RNaseH_sf"/>
</dbReference>
<evidence type="ECO:0000313" key="1">
    <source>
        <dbReference type="EMBL" id="GFY01185.1"/>
    </source>
</evidence>
<dbReference type="AlphaFoldDB" id="A0A8X6RYD1"/>
<accession>A0A8X6RYD1</accession>
<keyword evidence="2" id="KW-1185">Reference proteome</keyword>
<name>A0A8X6RYD1_TRICX</name>
<gene>
    <name evidence="1" type="ORF">TNCV_5076521</name>
</gene>
<dbReference type="Gene3D" id="3.30.420.10">
    <property type="entry name" value="Ribonuclease H-like superfamily/Ribonuclease H"/>
    <property type="match status" value="1"/>
</dbReference>